<sequence>MTEEDFLQKLWKVTNELASQHQTNQDFAGSLSSQLQDLKQRAVSTSNNGQEQAESTTTVPIDRIHSPLPSHVANDLSTSERQPKDLISDNYKLMQKYQAVLNRNQYLESECSNLQSLVKDYETNIEAVTIKLRSHANATTEGQSKLRREYEALLDAEKGTTAALFIENTTLQSRLHKLASMLRSLHDDGVNDEREALITQLTAENQGLRDMLHLPLIPQAEIPDQTSQLMKDMGTKEERVRVVSESGISGPSNVVEEYFVNDDE</sequence>
<gene>
    <name evidence="2" type="ORF">PHYBLDRAFT_179005</name>
</gene>
<evidence type="ECO:0000313" key="3">
    <source>
        <dbReference type="Proteomes" id="UP000077315"/>
    </source>
</evidence>
<dbReference type="RefSeq" id="XP_018297218.1">
    <property type="nucleotide sequence ID" value="XM_018438078.1"/>
</dbReference>
<dbReference type="PANTHER" id="PTHR39472:SF1">
    <property type="entry name" value="EXPRESSED PROTEIN"/>
    <property type="match status" value="1"/>
</dbReference>
<evidence type="ECO:0000313" key="2">
    <source>
        <dbReference type="EMBL" id="OAD79178.1"/>
    </source>
</evidence>
<dbReference type="EMBL" id="KV440972">
    <property type="protein sequence ID" value="OAD79178.1"/>
    <property type="molecule type" value="Genomic_DNA"/>
</dbReference>
<dbReference type="PANTHER" id="PTHR39472">
    <property type="entry name" value="EXPRESSED PROTEIN"/>
    <property type="match status" value="1"/>
</dbReference>
<organism evidence="2 3">
    <name type="scientific">Phycomyces blakesleeanus (strain ATCC 8743b / DSM 1359 / FGSC 10004 / NBRC 33097 / NRRL 1555)</name>
    <dbReference type="NCBI Taxonomy" id="763407"/>
    <lineage>
        <taxon>Eukaryota</taxon>
        <taxon>Fungi</taxon>
        <taxon>Fungi incertae sedis</taxon>
        <taxon>Mucoromycota</taxon>
        <taxon>Mucoromycotina</taxon>
        <taxon>Mucoromycetes</taxon>
        <taxon>Mucorales</taxon>
        <taxon>Phycomycetaceae</taxon>
        <taxon>Phycomyces</taxon>
    </lineage>
</organism>
<dbReference type="OrthoDB" id="21214at2759"/>
<reference evidence="3" key="1">
    <citation type="submission" date="2015-06" db="EMBL/GenBank/DDBJ databases">
        <title>Expansion of signal transduction pathways in fungi by whole-genome duplication.</title>
        <authorList>
            <consortium name="DOE Joint Genome Institute"/>
            <person name="Corrochano L.M."/>
            <person name="Kuo A."/>
            <person name="Marcet-Houben M."/>
            <person name="Polaino S."/>
            <person name="Salamov A."/>
            <person name="Villalobos J.M."/>
            <person name="Alvarez M.I."/>
            <person name="Avalos J."/>
            <person name="Benito E.P."/>
            <person name="Benoit I."/>
            <person name="Burger G."/>
            <person name="Camino L.P."/>
            <person name="Canovas D."/>
            <person name="Cerda-Olmedo E."/>
            <person name="Cheng J.-F."/>
            <person name="Dominguez A."/>
            <person name="Elias M."/>
            <person name="Eslava A.P."/>
            <person name="Glaser F."/>
            <person name="Grimwood J."/>
            <person name="Gutierrez G."/>
            <person name="Heitman J."/>
            <person name="Henrissat B."/>
            <person name="Iturriaga E.A."/>
            <person name="Lang B.F."/>
            <person name="Lavin J.L."/>
            <person name="Lee S."/>
            <person name="Li W."/>
            <person name="Lindquist E."/>
            <person name="Lopez-Garcia S."/>
            <person name="Luque E.M."/>
            <person name="Marcos A.T."/>
            <person name="Martin J."/>
            <person name="McCluskey K."/>
            <person name="Medina H.R."/>
            <person name="Miralles-Duran A."/>
            <person name="Miyazaki A."/>
            <person name="Munoz-Torres E."/>
            <person name="Oguiza J.A."/>
            <person name="Ohm R."/>
            <person name="Olmedo M."/>
            <person name="Orejas M."/>
            <person name="Ortiz-Castellanos L."/>
            <person name="Pisabarro A.G."/>
            <person name="Rodriguez-Romero J."/>
            <person name="Ruiz-Herrera J."/>
            <person name="Ruiz-Vazquez R."/>
            <person name="Sanz C."/>
            <person name="Schackwitz W."/>
            <person name="Schmutz J."/>
            <person name="Shahriari M."/>
            <person name="Shelest E."/>
            <person name="Silva-Franco F."/>
            <person name="Soanes D."/>
            <person name="Syed K."/>
            <person name="Tagua V.G."/>
            <person name="Talbot N.J."/>
            <person name="Thon M."/>
            <person name="De vries R.P."/>
            <person name="Wiebenga A."/>
            <person name="Yadav J.S."/>
            <person name="Braun E.L."/>
            <person name="Baker S."/>
            <person name="Garre V."/>
            <person name="Horwitz B."/>
            <person name="Torres-Martinez S."/>
            <person name="Idnurm A."/>
            <person name="Herrera-Estrella A."/>
            <person name="Gabaldon T."/>
            <person name="Grigoriev I.V."/>
        </authorList>
    </citation>
    <scope>NUCLEOTIDE SEQUENCE [LARGE SCALE GENOMIC DNA]</scope>
    <source>
        <strain evidence="3">NRRL 1555(-)</strain>
    </source>
</reference>
<evidence type="ECO:0000256" key="1">
    <source>
        <dbReference type="SAM" id="MobiDB-lite"/>
    </source>
</evidence>
<proteinExistence type="predicted"/>
<dbReference type="AlphaFoldDB" id="A0A167Q6Y1"/>
<dbReference type="InParanoid" id="A0A167Q6Y1"/>
<name>A0A167Q6Y1_PHYB8</name>
<feature type="region of interest" description="Disordered" evidence="1">
    <location>
        <begin position="41"/>
        <end position="84"/>
    </location>
</feature>
<dbReference type="GeneID" id="28998984"/>
<dbReference type="Proteomes" id="UP000077315">
    <property type="component" value="Unassembled WGS sequence"/>
</dbReference>
<protein>
    <submittedName>
        <fullName evidence="2">Uncharacterized protein</fullName>
    </submittedName>
</protein>
<feature type="compositionally biased region" description="Polar residues" evidence="1">
    <location>
        <begin position="41"/>
        <end position="59"/>
    </location>
</feature>
<keyword evidence="3" id="KW-1185">Reference proteome</keyword>
<dbReference type="VEuPathDB" id="FungiDB:PHYBLDRAFT_179005"/>
<accession>A0A167Q6Y1</accession>